<feature type="domain" description="Heavy metal binding" evidence="2">
    <location>
        <begin position="132"/>
        <end position="155"/>
    </location>
</feature>
<feature type="chain" id="PRO_5047309618" evidence="1">
    <location>
        <begin position="23"/>
        <end position="170"/>
    </location>
</feature>
<feature type="domain" description="Heavy metal binding" evidence="2">
    <location>
        <begin position="44"/>
        <end position="66"/>
    </location>
</feature>
<gene>
    <name evidence="3" type="ORF">FM038_001145</name>
</gene>
<dbReference type="RefSeq" id="WP_142873054.1">
    <property type="nucleotide sequence ID" value="NZ_CP045503.2"/>
</dbReference>
<sequence length="170" mass="18028">MKTLISLILSAFILVSVVPAVSAHEHSQEQKHAQHHEMKADHACPMHPEVTGEKGDTCPKCGMNLTAVKSASNGQSCDNCPHHKDGAHKHGATADTHACPMNPAITGSEGDTCPKCGMNLEPMQAKADTHACPMNSKITGKEGDTCPKCGMNLKPIQAKADTKPAVKHKH</sequence>
<feature type="domain" description="Heavy metal binding" evidence="2">
    <location>
        <begin position="99"/>
        <end position="122"/>
    </location>
</feature>
<protein>
    <submittedName>
        <fullName evidence="3">ATPase P</fullName>
    </submittedName>
</protein>
<proteinExistence type="predicted"/>
<dbReference type="Proteomes" id="UP000316416">
    <property type="component" value="Chromosome"/>
</dbReference>
<dbReference type="InterPro" id="IPR045800">
    <property type="entry name" value="HMBD"/>
</dbReference>
<dbReference type="EMBL" id="CP045503">
    <property type="protein sequence ID" value="QPG56187.1"/>
    <property type="molecule type" value="Genomic_DNA"/>
</dbReference>
<evidence type="ECO:0000313" key="4">
    <source>
        <dbReference type="Proteomes" id="UP000316416"/>
    </source>
</evidence>
<keyword evidence="1" id="KW-0732">Signal</keyword>
<reference evidence="3" key="1">
    <citation type="submission" date="2021-07" db="EMBL/GenBank/DDBJ databases">
        <title>Shewanella sp. YLB-07 whole genome sequence.</title>
        <authorList>
            <person name="Yu L."/>
        </authorList>
    </citation>
    <scope>NUCLEOTIDE SEQUENCE</scope>
    <source>
        <strain evidence="3">YLB-08</strain>
    </source>
</reference>
<dbReference type="Pfam" id="PF19335">
    <property type="entry name" value="HMBD"/>
    <property type="match status" value="3"/>
</dbReference>
<evidence type="ECO:0000256" key="1">
    <source>
        <dbReference type="SAM" id="SignalP"/>
    </source>
</evidence>
<evidence type="ECO:0000259" key="2">
    <source>
        <dbReference type="Pfam" id="PF19335"/>
    </source>
</evidence>
<keyword evidence="4" id="KW-1185">Reference proteome</keyword>
<name>A0ABX6V1D4_9GAMM</name>
<evidence type="ECO:0000313" key="3">
    <source>
        <dbReference type="EMBL" id="QPG56187.1"/>
    </source>
</evidence>
<feature type="signal peptide" evidence="1">
    <location>
        <begin position="1"/>
        <end position="22"/>
    </location>
</feature>
<organism evidence="3 4">
    <name type="scientific">Shewanella eurypsychrophilus</name>
    <dbReference type="NCBI Taxonomy" id="2593656"/>
    <lineage>
        <taxon>Bacteria</taxon>
        <taxon>Pseudomonadati</taxon>
        <taxon>Pseudomonadota</taxon>
        <taxon>Gammaproteobacteria</taxon>
        <taxon>Alteromonadales</taxon>
        <taxon>Shewanellaceae</taxon>
        <taxon>Shewanella</taxon>
    </lineage>
</organism>
<accession>A0ABX6V1D4</accession>